<comment type="caution">
    <text evidence="1">The sequence shown here is derived from an EMBL/GenBank/DDBJ whole genome shotgun (WGS) entry which is preliminary data.</text>
</comment>
<name>A0AC60P3N6_IXOPE</name>
<proteinExistence type="predicted"/>
<accession>A0AC60P3N6</accession>
<gene>
    <name evidence="1" type="ORF">HPB47_008816</name>
</gene>
<sequence length="973" mass="106278">MTSSIVEPPIRLRVAKTLEVDESTPQKRRTPAFLRRRVLSSRSWAGSGGSGAGSVVAPEPCLGDATEDDDEEPLEESACFYGAVSRETAEWILWERGCADGLYLLRRSGADYVLSLCFDRSVLHYRIRRLSGAGVELCGLPGQQFRDPWALLHGVQGLATRPTLPCNRARDAMLPPTHWGIGDDTVRAFMLLKARQWGMDLDAPRASEAAPGTPGDLRSLLSKTLHEIQPWFHGPLSRTDAEKRLQDSGHLDGKFLVRERDDSSYALCLSHGDSVKHYKVDVTPSGEFAIQDGQRFPSIMSLISHYTLFSDGLWCPLTEACVRPDCVLAQPSPSHAERGQDSPPHHHHHHHYHHHHHQQAQLRGSPGSRLLGSLGSARAGILNRLVASISPQQAMERSRTMPRLRAPSRLSCSSPPLSSATASSAVVTKPEPRRQSAASRLHKASSFDHLLPGFITYLFSGDSDGERKTMRRKSSGPKRLPEMEQTLPRGLGCGSAREFCCSAVGQAPSPRRGGGWPPGQPPPPSLPPPPPPRPVPAPRHSLVRRDYHDLGPVYANNQALSARLQMGADDTTPIPEEQEEERSCEASTLGWGKQLATLGGALIDLDCDGDCVAPVCRRSASSPSVGSRALVLSDLDSFPQPVPLPDGARSPSPTLILFSECGDLEEGPYEEIDASSLSDSTTLPGSDGTGSPSEGDLIDTDTLAVRPKGKGGRALLERSRSEPSSPDRYLPTTGVDGASKAWLSKEESESAYHAMKRFCSGPMSLDSKCIVLKDKIGVGNFGEVHRAVFGTGSVEVQFAVKMLKETLVGSHKEEIMNEAQTMAQLDHPHIVRLIGVSQGQALMLVMELAPLGPLNRFLKMNREQLEAGRVLSLALQVAGAMEYLEARQLVHRDLAARNVLLVNDRFAKISDFGMTRALGLGKDYYKAQAAGKWPLKWYAPECIYFFKFSTKSDVWSFGVTLWEAMSYGERPYQ</sequence>
<organism evidence="1 2">
    <name type="scientific">Ixodes persulcatus</name>
    <name type="common">Taiga tick</name>
    <dbReference type="NCBI Taxonomy" id="34615"/>
    <lineage>
        <taxon>Eukaryota</taxon>
        <taxon>Metazoa</taxon>
        <taxon>Ecdysozoa</taxon>
        <taxon>Arthropoda</taxon>
        <taxon>Chelicerata</taxon>
        <taxon>Arachnida</taxon>
        <taxon>Acari</taxon>
        <taxon>Parasitiformes</taxon>
        <taxon>Ixodida</taxon>
        <taxon>Ixodoidea</taxon>
        <taxon>Ixodidae</taxon>
        <taxon>Ixodinae</taxon>
        <taxon>Ixodes</taxon>
    </lineage>
</organism>
<evidence type="ECO:0000313" key="1">
    <source>
        <dbReference type="EMBL" id="KAG0414022.1"/>
    </source>
</evidence>
<evidence type="ECO:0000313" key="2">
    <source>
        <dbReference type="Proteomes" id="UP000805193"/>
    </source>
</evidence>
<dbReference type="Proteomes" id="UP000805193">
    <property type="component" value="Unassembled WGS sequence"/>
</dbReference>
<keyword evidence="2" id="KW-1185">Reference proteome</keyword>
<reference evidence="1 2" key="1">
    <citation type="journal article" date="2020" name="Cell">
        <title>Large-Scale Comparative Analyses of Tick Genomes Elucidate Their Genetic Diversity and Vector Capacities.</title>
        <authorList>
            <consortium name="Tick Genome and Microbiome Consortium (TIGMIC)"/>
            <person name="Jia N."/>
            <person name="Wang J."/>
            <person name="Shi W."/>
            <person name="Du L."/>
            <person name="Sun Y."/>
            <person name="Zhan W."/>
            <person name="Jiang J.F."/>
            <person name="Wang Q."/>
            <person name="Zhang B."/>
            <person name="Ji P."/>
            <person name="Bell-Sakyi L."/>
            <person name="Cui X.M."/>
            <person name="Yuan T.T."/>
            <person name="Jiang B.G."/>
            <person name="Yang W.F."/>
            <person name="Lam T.T."/>
            <person name="Chang Q.C."/>
            <person name="Ding S.J."/>
            <person name="Wang X.J."/>
            <person name="Zhu J.G."/>
            <person name="Ruan X.D."/>
            <person name="Zhao L."/>
            <person name="Wei J.T."/>
            <person name="Ye R.Z."/>
            <person name="Que T.C."/>
            <person name="Du C.H."/>
            <person name="Zhou Y.H."/>
            <person name="Cheng J.X."/>
            <person name="Dai P.F."/>
            <person name="Guo W.B."/>
            <person name="Han X.H."/>
            <person name="Huang E.J."/>
            <person name="Li L.F."/>
            <person name="Wei W."/>
            <person name="Gao Y.C."/>
            <person name="Liu J.Z."/>
            <person name="Shao H.Z."/>
            <person name="Wang X."/>
            <person name="Wang C.C."/>
            <person name="Yang T.C."/>
            <person name="Huo Q.B."/>
            <person name="Li W."/>
            <person name="Chen H.Y."/>
            <person name="Chen S.E."/>
            <person name="Zhou L.G."/>
            <person name="Ni X.B."/>
            <person name="Tian J.H."/>
            <person name="Sheng Y."/>
            <person name="Liu T."/>
            <person name="Pan Y.S."/>
            <person name="Xia L.Y."/>
            <person name="Li J."/>
            <person name="Zhao F."/>
            <person name="Cao W.C."/>
        </authorList>
    </citation>
    <scope>NUCLEOTIDE SEQUENCE [LARGE SCALE GENOMIC DNA]</scope>
    <source>
        <strain evidence="1">Iper-2018</strain>
    </source>
</reference>
<feature type="non-terminal residue" evidence="1">
    <location>
        <position position="973"/>
    </location>
</feature>
<protein>
    <submittedName>
        <fullName evidence="1">Uncharacterized protein</fullName>
    </submittedName>
</protein>
<dbReference type="EMBL" id="JABSTQ010011213">
    <property type="protein sequence ID" value="KAG0414022.1"/>
    <property type="molecule type" value="Genomic_DNA"/>
</dbReference>